<dbReference type="GO" id="GO:0005886">
    <property type="term" value="C:plasma membrane"/>
    <property type="evidence" value="ECO:0007669"/>
    <property type="project" value="TreeGrafter"/>
</dbReference>
<dbReference type="InterPro" id="IPR001036">
    <property type="entry name" value="Acrflvin-R"/>
</dbReference>
<evidence type="ECO:0008006" key="3">
    <source>
        <dbReference type="Google" id="ProtNLM"/>
    </source>
</evidence>
<dbReference type="PRINTS" id="PR00702">
    <property type="entry name" value="ACRIFLAVINRP"/>
</dbReference>
<evidence type="ECO:0000313" key="2">
    <source>
        <dbReference type="Proteomes" id="UP000740926"/>
    </source>
</evidence>
<dbReference type="GO" id="GO:0042910">
    <property type="term" value="F:xenobiotic transmembrane transporter activity"/>
    <property type="evidence" value="ECO:0007669"/>
    <property type="project" value="TreeGrafter"/>
</dbReference>
<dbReference type="Pfam" id="PF00873">
    <property type="entry name" value="ACR_tran"/>
    <property type="match status" value="1"/>
</dbReference>
<dbReference type="Gene3D" id="1.20.1640.10">
    <property type="entry name" value="Multidrug efflux transporter AcrB transmembrane domain"/>
    <property type="match status" value="1"/>
</dbReference>
<gene>
    <name evidence="1" type="ORF">G6F50_013992</name>
</gene>
<dbReference type="PANTHER" id="PTHR32063">
    <property type="match status" value="1"/>
</dbReference>
<proteinExistence type="predicted"/>
<protein>
    <recommendedName>
        <fullName evidence="3">CusA/CzcA family heavy metal efflux RND transporter</fullName>
    </recommendedName>
</protein>
<dbReference type="AlphaFoldDB" id="A0A9P6YAG3"/>
<evidence type="ECO:0000313" key="1">
    <source>
        <dbReference type="EMBL" id="KAG1543425.1"/>
    </source>
</evidence>
<dbReference type="Gene3D" id="3.30.70.1430">
    <property type="entry name" value="Multidrug efflux transporter AcrB pore domain"/>
    <property type="match status" value="1"/>
</dbReference>
<name>A0A9P6YAG3_9FUNG</name>
<reference evidence="1 2" key="1">
    <citation type="journal article" date="2020" name="Microb. Genom.">
        <title>Genetic diversity of clinical and environmental Mucorales isolates obtained from an investigation of mucormycosis cases among solid organ transplant recipients.</title>
        <authorList>
            <person name="Nguyen M.H."/>
            <person name="Kaul D."/>
            <person name="Muto C."/>
            <person name="Cheng S.J."/>
            <person name="Richter R.A."/>
            <person name="Bruno V.M."/>
            <person name="Liu G."/>
            <person name="Beyhan S."/>
            <person name="Sundermann A.J."/>
            <person name="Mounaud S."/>
            <person name="Pasculle A.W."/>
            <person name="Nierman W.C."/>
            <person name="Driscoll E."/>
            <person name="Cumbie R."/>
            <person name="Clancy C.J."/>
            <person name="Dupont C.L."/>
        </authorList>
    </citation>
    <scope>NUCLEOTIDE SEQUENCE [LARGE SCALE GENOMIC DNA]</scope>
    <source>
        <strain evidence="1 2">GL24</strain>
    </source>
</reference>
<sequence>MIDRLIAYCLRQPLMVMLALLLFIGAGIAAFRVLPVEAFPDVSDTQVTVVSLHPGRAAEEVEREVTMPLEVALSGIPHSVRVFSHTQFGLSMIILTFDDKADDYFARQQVLERLQGVELPEGVTPELEAMSSAVGEIYRYVLKGPHLTSTQLRTVQEWTMERSLRTVPGVADVISFGGFARTFQPR</sequence>
<dbReference type="EMBL" id="JAANIU010006148">
    <property type="protein sequence ID" value="KAG1543425.1"/>
    <property type="molecule type" value="Genomic_DNA"/>
</dbReference>
<dbReference type="SUPFAM" id="SSF82693">
    <property type="entry name" value="Multidrug efflux transporter AcrB pore domain, PN1, PN2, PC1 and PC2 subdomains"/>
    <property type="match status" value="2"/>
</dbReference>
<comment type="caution">
    <text evidence="1">The sequence shown here is derived from an EMBL/GenBank/DDBJ whole genome shotgun (WGS) entry which is preliminary data.</text>
</comment>
<accession>A0A9P6YAG3</accession>
<dbReference type="PANTHER" id="PTHR32063:SF12">
    <property type="entry name" value="CATION EFFLUX SYSTEM PROTEIN"/>
    <property type="match status" value="1"/>
</dbReference>
<keyword evidence="2" id="KW-1185">Reference proteome</keyword>
<dbReference type="Proteomes" id="UP000740926">
    <property type="component" value="Unassembled WGS sequence"/>
</dbReference>
<dbReference type="Gene3D" id="3.30.70.1320">
    <property type="entry name" value="Multidrug efflux transporter AcrB pore domain like"/>
    <property type="match status" value="1"/>
</dbReference>
<organism evidence="1 2">
    <name type="scientific">Rhizopus delemar</name>
    <dbReference type="NCBI Taxonomy" id="936053"/>
    <lineage>
        <taxon>Eukaryota</taxon>
        <taxon>Fungi</taxon>
        <taxon>Fungi incertae sedis</taxon>
        <taxon>Mucoromycota</taxon>
        <taxon>Mucoromycotina</taxon>
        <taxon>Mucoromycetes</taxon>
        <taxon>Mucorales</taxon>
        <taxon>Mucorineae</taxon>
        <taxon>Rhizopodaceae</taxon>
        <taxon>Rhizopus</taxon>
    </lineage>
</organism>